<organism evidence="8 9">
    <name type="scientific">Eubacterium plexicaudatum ASF492</name>
    <dbReference type="NCBI Taxonomy" id="1235802"/>
    <lineage>
        <taxon>Bacteria</taxon>
        <taxon>Bacillati</taxon>
        <taxon>Bacillota</taxon>
        <taxon>Clostridia</taxon>
        <taxon>Eubacteriales</taxon>
        <taxon>Eubacteriaceae</taxon>
        <taxon>Eubacterium</taxon>
    </lineage>
</organism>
<comment type="subcellular location">
    <subcellularLocation>
        <location evidence="1">Cell membrane</location>
        <topology evidence="1">Multi-pass membrane protein</topology>
    </subcellularLocation>
</comment>
<feature type="transmembrane region" description="Helical" evidence="6">
    <location>
        <begin position="349"/>
        <end position="370"/>
    </location>
</feature>
<proteinExistence type="predicted"/>
<keyword evidence="3 6" id="KW-0812">Transmembrane</keyword>
<reference evidence="8 9" key="1">
    <citation type="journal article" date="2014" name="Genome Announc.">
        <title>Draft genome sequences of the altered schaedler flora, a defined bacterial community from gnotobiotic mice.</title>
        <authorList>
            <person name="Wannemuehler M.J."/>
            <person name="Overstreet A.M."/>
            <person name="Ward D.V."/>
            <person name="Phillips G.J."/>
        </authorList>
    </citation>
    <scope>NUCLEOTIDE SEQUENCE [LARGE SCALE GENOMIC DNA]</scope>
    <source>
        <strain evidence="8 9">ASF492</strain>
    </source>
</reference>
<feature type="transmembrane region" description="Helical" evidence="6">
    <location>
        <begin position="706"/>
        <end position="728"/>
    </location>
</feature>
<evidence type="ECO:0000259" key="7">
    <source>
        <dbReference type="Pfam" id="PF02687"/>
    </source>
</evidence>
<keyword evidence="2" id="KW-1003">Cell membrane</keyword>
<sequence length="793" mass="89104">MQEYAGIERGMEMYLQILKKDLKRKKTMNLILFIFIVLAATFIAGSVNNMVTVMTALDTFFDKAEVPDHLITFADAAQAEQFVEFAKEQKYEIRQQEVIQIDPKQIEKKSGEFAYNNTAVLARLGNTVRIFDSHDEEVTQIKDGEVYFAVKVMETEQLAVQDQIRITANGETGSYKVAGGVRDAIFASEMAGMTRVFVSDHDYEYYNTDNAEHLYLFCVYTKQDDFSEKFNSLGLNVVMSIGQDEIRMLYMVDMVIAAVMIVVSVCLVLVSLVILRFTILFTMSEEFREIGVMKAIGIANRKIRGLYVVKYFAISLAGGGLGLLLSIPFARLMLGNLSQNMMMEIEGNLLWNVLCVAAVVAVVVLFGYSCTRKIKGFSPMDAIRGGENGERYARKSVLTFHRSGLPVVLYLALNDILSGIRRYAALLLIFIIGILLVVIPVNTMNTLQSDQLLAWFSMAPCEHVISKEQLFNANSNNRMRIQEQLDVIRDRLSEHGIQAQVYQEVLFRMSISFQDKQESSLAFQGIGDITADRYAYLEGSAPQDDGEVGISHLIADRLGAQIGDTVLIRHADQERSYLVTAIFQTMNNLGEGIRFSEKDKPDYRFVFGSFGVQIKYTDQPDSRQLERRKEQLAEWFPDYEVFTAGEYVDDMIGNISGQLQGMKYLILIVVLCINMLVTVLMVKSFLTKERGEIAMLKALGFRNLSLTVWQTLRIGIVLFTACLFGTLLSAPLSQICVTPVFQMMGAQSITFEIRPLEVYVLYPLVVFAVTVLSGMCAALQVKKIPASDASNIE</sequence>
<feature type="transmembrane region" description="Helical" evidence="6">
    <location>
        <begin position="423"/>
        <end position="441"/>
    </location>
</feature>
<dbReference type="Pfam" id="PF02687">
    <property type="entry name" value="FtsX"/>
    <property type="match status" value="2"/>
</dbReference>
<evidence type="ECO:0000256" key="1">
    <source>
        <dbReference type="ARBA" id="ARBA00004651"/>
    </source>
</evidence>
<keyword evidence="9" id="KW-1185">Reference proteome</keyword>
<dbReference type="InterPro" id="IPR003838">
    <property type="entry name" value="ABC3_permease_C"/>
</dbReference>
<feature type="transmembrane region" description="Helical" evidence="6">
    <location>
        <begin position="28"/>
        <end position="47"/>
    </location>
</feature>
<dbReference type="STRING" id="1235802.C823_02955"/>
<dbReference type="PANTHER" id="PTHR30287:SF2">
    <property type="entry name" value="BLL1001 PROTEIN"/>
    <property type="match status" value="1"/>
</dbReference>
<evidence type="ECO:0000313" key="9">
    <source>
        <dbReference type="Proteomes" id="UP000012589"/>
    </source>
</evidence>
<evidence type="ECO:0000256" key="5">
    <source>
        <dbReference type="ARBA" id="ARBA00023136"/>
    </source>
</evidence>
<dbReference type="GO" id="GO:0005886">
    <property type="term" value="C:plasma membrane"/>
    <property type="evidence" value="ECO:0007669"/>
    <property type="project" value="UniProtKB-SubCell"/>
</dbReference>
<feature type="domain" description="ABC3 transporter permease C-terminal" evidence="7">
    <location>
        <begin position="261"/>
        <end position="377"/>
    </location>
</feature>
<dbReference type="AlphaFoldDB" id="N2AFU7"/>
<evidence type="ECO:0000256" key="6">
    <source>
        <dbReference type="SAM" id="Phobius"/>
    </source>
</evidence>
<comment type="caution">
    <text evidence="8">The sequence shown here is derived from an EMBL/GenBank/DDBJ whole genome shotgun (WGS) entry which is preliminary data.</text>
</comment>
<feature type="transmembrane region" description="Helical" evidence="6">
    <location>
        <begin position="308"/>
        <end position="329"/>
    </location>
</feature>
<dbReference type="PANTHER" id="PTHR30287">
    <property type="entry name" value="MEMBRANE COMPONENT OF PREDICTED ABC SUPERFAMILY METABOLITE UPTAKE TRANSPORTER"/>
    <property type="match status" value="1"/>
</dbReference>
<dbReference type="EMBL" id="AQFT01000091">
    <property type="protein sequence ID" value="EMZ25065.1"/>
    <property type="molecule type" value="Genomic_DNA"/>
</dbReference>
<dbReference type="HOGENOM" id="CLU_011038_0_0_9"/>
<dbReference type="PATRIC" id="fig|1235802.3.peg.3121"/>
<name>N2AFU7_9FIRM</name>
<gene>
    <name evidence="8" type="ORF">C823_02955</name>
</gene>
<dbReference type="InterPro" id="IPR038766">
    <property type="entry name" value="Membrane_comp_ABC_pdt"/>
</dbReference>
<evidence type="ECO:0000256" key="4">
    <source>
        <dbReference type="ARBA" id="ARBA00022989"/>
    </source>
</evidence>
<evidence type="ECO:0000256" key="2">
    <source>
        <dbReference type="ARBA" id="ARBA00022475"/>
    </source>
</evidence>
<dbReference type="OrthoDB" id="9766372at2"/>
<feature type="transmembrane region" description="Helical" evidence="6">
    <location>
        <begin position="760"/>
        <end position="781"/>
    </location>
</feature>
<evidence type="ECO:0000256" key="3">
    <source>
        <dbReference type="ARBA" id="ARBA00022692"/>
    </source>
</evidence>
<keyword evidence="4 6" id="KW-1133">Transmembrane helix</keyword>
<evidence type="ECO:0000313" key="8">
    <source>
        <dbReference type="EMBL" id="EMZ25065.1"/>
    </source>
</evidence>
<dbReference type="Proteomes" id="UP000012589">
    <property type="component" value="Unassembled WGS sequence"/>
</dbReference>
<protein>
    <recommendedName>
        <fullName evidence="7">ABC3 transporter permease C-terminal domain-containing protein</fullName>
    </recommendedName>
</protein>
<feature type="transmembrane region" description="Helical" evidence="6">
    <location>
        <begin position="248"/>
        <end position="275"/>
    </location>
</feature>
<accession>N2AFU7</accession>
<feature type="transmembrane region" description="Helical" evidence="6">
    <location>
        <begin position="664"/>
        <end position="686"/>
    </location>
</feature>
<dbReference type="eggNOG" id="COG0577">
    <property type="taxonomic scope" value="Bacteria"/>
</dbReference>
<keyword evidence="5 6" id="KW-0472">Membrane</keyword>
<feature type="domain" description="ABC3 transporter permease C-terminal" evidence="7">
    <location>
        <begin position="665"/>
        <end position="785"/>
    </location>
</feature>